<keyword evidence="6" id="KW-0413">Isomerase</keyword>
<dbReference type="CDD" id="cd00186">
    <property type="entry name" value="TOP1Ac"/>
    <property type="match status" value="1"/>
</dbReference>
<proteinExistence type="inferred from homology"/>
<protein>
    <recommendedName>
        <fullName evidence="3">DNA topoisomerase</fullName>
        <ecNumber evidence="3">5.6.2.1</ecNumber>
    </recommendedName>
    <alternativeName>
        <fullName evidence="10">Omega-protein</fullName>
    </alternativeName>
    <alternativeName>
        <fullName evidence="9">Relaxing enzyme</fullName>
    </alternativeName>
    <alternativeName>
        <fullName evidence="7">Swivelase</fullName>
    </alternativeName>
    <alternativeName>
        <fullName evidence="8">Untwisting enzyme</fullName>
    </alternativeName>
</protein>
<keyword evidence="4" id="KW-0799">Topoisomerase</keyword>
<evidence type="ECO:0000256" key="4">
    <source>
        <dbReference type="ARBA" id="ARBA00023029"/>
    </source>
</evidence>
<feature type="domain" description="Topo IA-type catalytic" evidence="11">
    <location>
        <begin position="155"/>
        <end position="572"/>
    </location>
</feature>
<dbReference type="InterPro" id="IPR013497">
    <property type="entry name" value="Topo_IA_cen"/>
</dbReference>
<comment type="catalytic activity">
    <reaction evidence="1">
        <text>ATP-independent breakage of single-stranded DNA, followed by passage and rejoining.</text>
        <dbReference type="EC" id="5.6.2.1"/>
    </reaction>
</comment>
<dbReference type="Gene3D" id="1.10.460.10">
    <property type="entry name" value="Topoisomerase I, domain 2"/>
    <property type="match status" value="1"/>
</dbReference>
<dbReference type="Gene3D" id="2.70.20.10">
    <property type="entry name" value="Topoisomerase I, domain 3"/>
    <property type="match status" value="1"/>
</dbReference>
<evidence type="ECO:0000256" key="9">
    <source>
        <dbReference type="ARBA" id="ARBA00032235"/>
    </source>
</evidence>
<dbReference type="SMART" id="SM00436">
    <property type="entry name" value="TOP1Bc"/>
    <property type="match status" value="1"/>
</dbReference>
<reference evidence="13" key="1">
    <citation type="submission" date="2017-04" db="EMBL/GenBank/DDBJ databases">
        <title>Function of individual gut microbiota members based on whole genome sequencing of pure cultures obtained from chicken caecum.</title>
        <authorList>
            <person name="Medvecky M."/>
            <person name="Cejkova D."/>
            <person name="Polansky O."/>
            <person name="Karasova D."/>
            <person name="Kubasova T."/>
            <person name="Cizek A."/>
            <person name="Rychlik I."/>
        </authorList>
    </citation>
    <scope>NUCLEOTIDE SEQUENCE [LARGE SCALE GENOMIC DNA]</scope>
    <source>
        <strain evidence="13">An144</strain>
    </source>
</reference>
<evidence type="ECO:0000259" key="11">
    <source>
        <dbReference type="PROSITE" id="PS52039"/>
    </source>
</evidence>
<dbReference type="GO" id="GO:0043597">
    <property type="term" value="C:cytoplasmic replication fork"/>
    <property type="evidence" value="ECO:0007669"/>
    <property type="project" value="TreeGrafter"/>
</dbReference>
<evidence type="ECO:0000256" key="2">
    <source>
        <dbReference type="ARBA" id="ARBA00009446"/>
    </source>
</evidence>
<dbReference type="EMBL" id="NFLC01000022">
    <property type="protein sequence ID" value="OUQ09482.1"/>
    <property type="molecule type" value="Genomic_DNA"/>
</dbReference>
<sequence length="579" mass="65845">MIRVVLAEKPDQAREYAKALGESEFKGGRLIVKQSPYIDGEIWIVSARGHLLEYDIPKQKWSFENLPNINVNFDLKLTDDADIKKRFKAISYAVSKADEVIIGTDSDREGERIAYTILSQITNGLKKATKRLWIHSMKASAIQEAFQNLKPAEETKNFYEEAEARSQADWLVGFNCSPLVTLDLQRKNLLPKPKKGEKTAFSVGRVQTPTVRLICENDEAIKTFIPKDYWKITLVDEKHNLTFLSDEEFETENSAKEALQTLDTQAVINSIESKIEEKSAPKLFSLPTLQAYCAKQWKFSSDETLSIIQSLYQKKYLTYPRTAIPYITELEFEDLKRDLIQYQQLLEISFPLTNATPDKRWVNASKVKEHFAIIPTGEIPSLSELTEKEQKVYQIVALRSILMFAPKYKYESTTVTITNQEREFTVKGKKVLELGWKAFVSGDSNDVLLPAFNQGETINVVPKLNKGQTTPPKCLTEANLLGVMTKNSLGTPATRASIIKVIQDQKYVVKDKSGAFIPTDRGRLLIEYLQDNPFSKVENTKEWEKNLKRVGMGAITKESFVDMIKQEIIQQVNAVKSTL</sequence>
<name>A0A1Y4QYC8_9ENTE</name>
<evidence type="ECO:0000256" key="1">
    <source>
        <dbReference type="ARBA" id="ARBA00000213"/>
    </source>
</evidence>
<dbReference type="GO" id="GO:0006310">
    <property type="term" value="P:DNA recombination"/>
    <property type="evidence" value="ECO:0007669"/>
    <property type="project" value="TreeGrafter"/>
</dbReference>
<dbReference type="SUPFAM" id="SSF56712">
    <property type="entry name" value="Prokaryotic type I DNA topoisomerase"/>
    <property type="match status" value="1"/>
</dbReference>
<dbReference type="PROSITE" id="PS52039">
    <property type="entry name" value="TOPO_IA_2"/>
    <property type="match status" value="1"/>
</dbReference>
<dbReference type="Proteomes" id="UP000196074">
    <property type="component" value="Unassembled WGS sequence"/>
</dbReference>
<dbReference type="Gene3D" id="1.10.290.10">
    <property type="entry name" value="Topoisomerase I, domain 4"/>
    <property type="match status" value="1"/>
</dbReference>
<evidence type="ECO:0000256" key="8">
    <source>
        <dbReference type="ARBA" id="ARBA00031985"/>
    </source>
</evidence>
<dbReference type="PANTHER" id="PTHR11390">
    <property type="entry name" value="PROKARYOTIC DNA TOPOISOMERASE"/>
    <property type="match status" value="1"/>
</dbReference>
<accession>A0A1Y4QYC8</accession>
<evidence type="ECO:0000256" key="3">
    <source>
        <dbReference type="ARBA" id="ARBA00012891"/>
    </source>
</evidence>
<dbReference type="InterPro" id="IPR034144">
    <property type="entry name" value="TOPRIM_TopoIII"/>
</dbReference>
<dbReference type="InterPro" id="IPR013824">
    <property type="entry name" value="Topo_IA_cen_sub1"/>
</dbReference>
<dbReference type="InterPro" id="IPR003602">
    <property type="entry name" value="Topo_IA_DNA-bd_dom"/>
</dbReference>
<dbReference type="GO" id="GO:0003677">
    <property type="term" value="F:DNA binding"/>
    <property type="evidence" value="ECO:0007669"/>
    <property type="project" value="UniProtKB-KW"/>
</dbReference>
<dbReference type="GO" id="GO:0006281">
    <property type="term" value="P:DNA repair"/>
    <property type="evidence" value="ECO:0007669"/>
    <property type="project" value="TreeGrafter"/>
</dbReference>
<evidence type="ECO:0000313" key="12">
    <source>
        <dbReference type="EMBL" id="OUQ09482.1"/>
    </source>
</evidence>
<keyword evidence="5" id="KW-0238">DNA-binding</keyword>
<dbReference type="EC" id="5.6.2.1" evidence="3"/>
<dbReference type="InterPro" id="IPR013826">
    <property type="entry name" value="Topo_IA_cen_sub3"/>
</dbReference>
<evidence type="ECO:0000256" key="5">
    <source>
        <dbReference type="ARBA" id="ARBA00023125"/>
    </source>
</evidence>
<comment type="caution">
    <text evidence="12">The sequence shown here is derived from an EMBL/GenBank/DDBJ whole genome shotgun (WGS) entry which is preliminary data.</text>
</comment>
<dbReference type="InterPro" id="IPR013825">
    <property type="entry name" value="Topo_IA_cen_sub2"/>
</dbReference>
<dbReference type="PANTHER" id="PTHR11390:SF21">
    <property type="entry name" value="DNA TOPOISOMERASE 3-ALPHA"/>
    <property type="match status" value="1"/>
</dbReference>
<dbReference type="InterPro" id="IPR000380">
    <property type="entry name" value="Topo_IA"/>
</dbReference>
<dbReference type="GO" id="GO:0003917">
    <property type="term" value="F:DNA topoisomerase type I (single strand cut, ATP-independent) activity"/>
    <property type="evidence" value="ECO:0007669"/>
    <property type="project" value="UniProtKB-EC"/>
</dbReference>
<evidence type="ECO:0000256" key="10">
    <source>
        <dbReference type="ARBA" id="ARBA00032877"/>
    </source>
</evidence>
<dbReference type="Gene3D" id="3.40.50.140">
    <property type="match status" value="1"/>
</dbReference>
<dbReference type="SMART" id="SM00493">
    <property type="entry name" value="TOPRIM"/>
    <property type="match status" value="1"/>
</dbReference>
<comment type="similarity">
    <text evidence="2">Belongs to the type IA topoisomerase family.</text>
</comment>
<evidence type="ECO:0000256" key="7">
    <source>
        <dbReference type="ARBA" id="ARBA00030003"/>
    </source>
</evidence>
<organism evidence="12 13">
    <name type="scientific">Enterococcus cecorum</name>
    <dbReference type="NCBI Taxonomy" id="44008"/>
    <lineage>
        <taxon>Bacteria</taxon>
        <taxon>Bacillati</taxon>
        <taxon>Bacillota</taxon>
        <taxon>Bacilli</taxon>
        <taxon>Lactobacillales</taxon>
        <taxon>Enterococcaceae</taxon>
        <taxon>Enterococcus</taxon>
    </lineage>
</organism>
<dbReference type="SMART" id="SM00437">
    <property type="entry name" value="TOP1Ac"/>
    <property type="match status" value="1"/>
</dbReference>
<gene>
    <name evidence="12" type="ORF">B5E88_09815</name>
</gene>
<dbReference type="Pfam" id="PF01131">
    <property type="entry name" value="Topoisom_bac"/>
    <property type="match status" value="1"/>
</dbReference>
<dbReference type="GO" id="GO:0006265">
    <property type="term" value="P:DNA topological change"/>
    <property type="evidence" value="ECO:0007669"/>
    <property type="project" value="InterPro"/>
</dbReference>
<evidence type="ECO:0000313" key="13">
    <source>
        <dbReference type="Proteomes" id="UP000196074"/>
    </source>
</evidence>
<dbReference type="PRINTS" id="PR00417">
    <property type="entry name" value="PRTPISMRASEI"/>
</dbReference>
<dbReference type="InterPro" id="IPR023405">
    <property type="entry name" value="Topo_IA_core_domain"/>
</dbReference>
<dbReference type="CDD" id="cd03362">
    <property type="entry name" value="TOPRIM_TopoIA_TopoIII"/>
    <property type="match status" value="1"/>
</dbReference>
<dbReference type="InterPro" id="IPR003601">
    <property type="entry name" value="Topo_IA_2"/>
</dbReference>
<dbReference type="Pfam" id="PF01751">
    <property type="entry name" value="Toprim"/>
    <property type="match status" value="1"/>
</dbReference>
<dbReference type="InterPro" id="IPR006171">
    <property type="entry name" value="TOPRIM_dom"/>
</dbReference>
<evidence type="ECO:0000256" key="6">
    <source>
        <dbReference type="ARBA" id="ARBA00023235"/>
    </source>
</evidence>
<dbReference type="AlphaFoldDB" id="A0A1Y4QYC8"/>
<dbReference type="RefSeq" id="WP_087215689.1">
    <property type="nucleotide sequence ID" value="NZ_NFLC01000022.1"/>
</dbReference>